<dbReference type="AlphaFoldDB" id="A0A1H9I6V6"/>
<dbReference type="Pfam" id="PF03865">
    <property type="entry name" value="ShlB"/>
    <property type="match status" value="1"/>
</dbReference>
<evidence type="ECO:0000313" key="3">
    <source>
        <dbReference type="Proteomes" id="UP000199233"/>
    </source>
</evidence>
<dbReference type="Proteomes" id="UP000199233">
    <property type="component" value="Unassembled WGS sequence"/>
</dbReference>
<sequence length="508" mass="56333">MPVDMPQPALPVMESSASLQGAHRFRETLSFRGKLLHLSADRWLWPDAIAEVVKPAESLEEALAAIEVLYYREGFPATRLHFAVDGHDVYILIRVGSIKELRGESEHYARYFRDLIGRKPLEISDLGARVSLASEQADRAGVDVPLSFEFLPDGSEALLIGKPNKIERQGRLRADFNNFGNRYAGRYQSSLSARYATLSGNQASVSVSTGLRDLARDDTVGPYHAVAASLGHVGPWGILELSGDYAKAQSRPDNLRLNQDIWRAGLSWAKPLYADLFTQFNLQLRAEAFYKSTRDDASDTLLQEERYPAVTVTPSYARMVAFDKSHLMLKLGIDLQQGLKPGAPELSNAQMDYTLLRPAMAVEYFRNYWDLSLSLRGQLTSDRLPEQQQWVLGGPGNMYAYLPGAAVGDVGGLAGLKLHRSAFGFYGVGFEPSAFIEYGSSRFVQARSGNRPDGIASLADAGLKLSIMPTRFFNCTVSATRELHASKKDTLSPNAERNMLYFRATLEY</sequence>
<protein>
    <submittedName>
        <fullName evidence="2">Hemolysin activation/secretion protein</fullName>
    </submittedName>
</protein>
<dbReference type="EMBL" id="FOFS01000009">
    <property type="protein sequence ID" value="SEQ70310.1"/>
    <property type="molecule type" value="Genomic_DNA"/>
</dbReference>
<organism evidence="2 3">
    <name type="scientific">Solimonas aquatica</name>
    <dbReference type="NCBI Taxonomy" id="489703"/>
    <lineage>
        <taxon>Bacteria</taxon>
        <taxon>Pseudomonadati</taxon>
        <taxon>Pseudomonadota</taxon>
        <taxon>Gammaproteobacteria</taxon>
        <taxon>Nevskiales</taxon>
        <taxon>Nevskiaceae</taxon>
        <taxon>Solimonas</taxon>
    </lineage>
</organism>
<keyword evidence="3" id="KW-1185">Reference proteome</keyword>
<dbReference type="InterPro" id="IPR005565">
    <property type="entry name" value="Hemolysn_activator_HlyB_C"/>
</dbReference>
<dbReference type="Gene3D" id="2.40.160.50">
    <property type="entry name" value="membrane protein fhac: a member of the omp85/tpsb transporter family"/>
    <property type="match status" value="1"/>
</dbReference>
<proteinExistence type="predicted"/>
<reference evidence="2 3" key="1">
    <citation type="submission" date="2016-10" db="EMBL/GenBank/DDBJ databases">
        <authorList>
            <person name="de Groot N.N."/>
        </authorList>
    </citation>
    <scope>NUCLEOTIDE SEQUENCE [LARGE SCALE GENOMIC DNA]</scope>
    <source>
        <strain evidence="2 3">DSM 25927</strain>
    </source>
</reference>
<accession>A0A1H9I6V6</accession>
<feature type="domain" description="Haemolysin activator HlyB C-terminal" evidence="1">
    <location>
        <begin position="168"/>
        <end position="456"/>
    </location>
</feature>
<evidence type="ECO:0000259" key="1">
    <source>
        <dbReference type="Pfam" id="PF03865"/>
    </source>
</evidence>
<dbReference type="STRING" id="489703.SAMN04488038_109206"/>
<gene>
    <name evidence="2" type="ORF">SAMN04488038_109206</name>
</gene>
<name>A0A1H9I6V6_9GAMM</name>
<evidence type="ECO:0000313" key="2">
    <source>
        <dbReference type="EMBL" id="SEQ70310.1"/>
    </source>
</evidence>